<evidence type="ECO:0000313" key="2">
    <source>
        <dbReference type="Proteomes" id="UP000598971"/>
    </source>
</evidence>
<dbReference type="RefSeq" id="WP_171605937.1">
    <property type="nucleotide sequence ID" value="NZ_WHPF01000001.1"/>
</dbReference>
<dbReference type="Proteomes" id="UP000598971">
    <property type="component" value="Unassembled WGS sequence"/>
</dbReference>
<evidence type="ECO:0000313" key="1">
    <source>
        <dbReference type="EMBL" id="NNV54020.1"/>
    </source>
</evidence>
<dbReference type="Pfam" id="PF03692">
    <property type="entry name" value="CxxCxxCC"/>
    <property type="match status" value="1"/>
</dbReference>
<dbReference type="AlphaFoldDB" id="A0A8J8JSF4"/>
<sequence length="168" mass="19680">MQPVNLRSFKQKVRYHQAAFKRFLKKLAKNPPRGLDPLAAKIDKEVWQETDCISCANCCKVMTPTFTNKDINRIAAHFDMKPAEFKDKWLFYDKKSKDWMNTTQPCQFLDLKSNMCSIYEVRPADCAGFPHLAKKKMVDYVHVHQQNIQYCPATYKMVEKLMAYTDAK</sequence>
<dbReference type="PANTHER" id="PTHR35866">
    <property type="entry name" value="PUTATIVE-RELATED"/>
    <property type="match status" value="1"/>
</dbReference>
<organism evidence="1 2">
    <name type="scientific">Limnovirga soli</name>
    <dbReference type="NCBI Taxonomy" id="2656915"/>
    <lineage>
        <taxon>Bacteria</taxon>
        <taxon>Pseudomonadati</taxon>
        <taxon>Bacteroidota</taxon>
        <taxon>Chitinophagia</taxon>
        <taxon>Chitinophagales</taxon>
        <taxon>Chitinophagaceae</taxon>
        <taxon>Limnovirga</taxon>
    </lineage>
</organism>
<proteinExistence type="predicted"/>
<keyword evidence="2" id="KW-1185">Reference proteome</keyword>
<dbReference type="PANTHER" id="PTHR35866:SF1">
    <property type="entry name" value="YKGJ FAMILY CYSTEINE CLUSTER PROTEIN"/>
    <property type="match status" value="1"/>
</dbReference>
<dbReference type="InterPro" id="IPR005358">
    <property type="entry name" value="Puta_zinc/iron-chelating_dom"/>
</dbReference>
<gene>
    <name evidence="1" type="ORF">GD597_01025</name>
</gene>
<reference evidence="1" key="1">
    <citation type="submission" date="2019-10" db="EMBL/GenBank/DDBJ databases">
        <title>Draft genome sequence of Panacibacter sp. KCS-6.</title>
        <authorList>
            <person name="Yim K.J."/>
        </authorList>
    </citation>
    <scope>NUCLEOTIDE SEQUENCE</scope>
    <source>
        <strain evidence="1">KCS-6</strain>
    </source>
</reference>
<dbReference type="EMBL" id="WHPF01000001">
    <property type="protein sequence ID" value="NNV54020.1"/>
    <property type="molecule type" value="Genomic_DNA"/>
</dbReference>
<comment type="caution">
    <text evidence="1">The sequence shown here is derived from an EMBL/GenBank/DDBJ whole genome shotgun (WGS) entry which is preliminary data.</text>
</comment>
<accession>A0A8J8JSF4</accession>
<name>A0A8J8JSF4_9BACT</name>
<protein>
    <submittedName>
        <fullName evidence="1">YkgJ family cysteine cluster protein</fullName>
    </submittedName>
</protein>